<dbReference type="InterPro" id="IPR037522">
    <property type="entry name" value="HD_GYP_dom"/>
</dbReference>
<accession>X1K2H0</accession>
<gene>
    <name evidence="2" type="ORF">S06H3_02343</name>
</gene>
<evidence type="ECO:0000313" key="2">
    <source>
        <dbReference type="EMBL" id="GAI01202.1"/>
    </source>
</evidence>
<dbReference type="PANTHER" id="PTHR45228:SF1">
    <property type="entry name" value="CYCLIC DI-GMP PHOSPHODIESTERASE TM_0186"/>
    <property type="match status" value="1"/>
</dbReference>
<comment type="caution">
    <text evidence="2">The sequence shown here is derived from an EMBL/GenBank/DDBJ whole genome shotgun (WGS) entry which is preliminary data.</text>
</comment>
<dbReference type="PANTHER" id="PTHR45228">
    <property type="entry name" value="CYCLIC DI-GMP PHOSPHODIESTERASE TM_0186-RELATED"/>
    <property type="match status" value="1"/>
</dbReference>
<dbReference type="EMBL" id="BARV01000675">
    <property type="protein sequence ID" value="GAI01202.1"/>
    <property type="molecule type" value="Genomic_DNA"/>
</dbReference>
<feature type="domain" description="HD-GYP" evidence="1">
    <location>
        <begin position="1"/>
        <end position="148"/>
    </location>
</feature>
<name>X1K2H0_9ZZZZ</name>
<organism evidence="2">
    <name type="scientific">marine sediment metagenome</name>
    <dbReference type="NCBI Taxonomy" id="412755"/>
    <lineage>
        <taxon>unclassified sequences</taxon>
        <taxon>metagenomes</taxon>
        <taxon>ecological metagenomes</taxon>
    </lineage>
</organism>
<sequence length="148" mass="16940">MGLSEYQLGNLKLLALLHDIGKIGIPDSILFKTYVLTPSEWKKMREHSRIGYRMAKNIPDFAPIAQEILYHHEHWDGTGYPDGLKGEKIPLLSRIISIVDAYDVMQSRRPYKGPISKTEALKEIKRCAGTQFDPQLVEMFLKIENGKK</sequence>
<dbReference type="AlphaFoldDB" id="X1K2H0"/>
<proteinExistence type="predicted"/>
<evidence type="ECO:0000259" key="1">
    <source>
        <dbReference type="PROSITE" id="PS51832"/>
    </source>
</evidence>
<dbReference type="CDD" id="cd00077">
    <property type="entry name" value="HDc"/>
    <property type="match status" value="1"/>
</dbReference>
<protein>
    <recommendedName>
        <fullName evidence="1">HD-GYP domain-containing protein</fullName>
    </recommendedName>
</protein>
<dbReference type="Pfam" id="PF13487">
    <property type="entry name" value="HD_5"/>
    <property type="match status" value="1"/>
</dbReference>
<dbReference type="InterPro" id="IPR003607">
    <property type="entry name" value="HD/PDEase_dom"/>
</dbReference>
<dbReference type="InterPro" id="IPR052020">
    <property type="entry name" value="Cyclic_di-GMP/3'3'-cGAMP_PDE"/>
</dbReference>
<dbReference type="SUPFAM" id="SSF109604">
    <property type="entry name" value="HD-domain/PDEase-like"/>
    <property type="match status" value="1"/>
</dbReference>
<dbReference type="Gene3D" id="1.10.3210.10">
    <property type="entry name" value="Hypothetical protein af1432"/>
    <property type="match status" value="1"/>
</dbReference>
<dbReference type="PROSITE" id="PS51832">
    <property type="entry name" value="HD_GYP"/>
    <property type="match status" value="1"/>
</dbReference>
<reference evidence="2" key="1">
    <citation type="journal article" date="2014" name="Front. Microbiol.">
        <title>High frequency of phylogenetically diverse reductive dehalogenase-homologous genes in deep subseafloor sedimentary metagenomes.</title>
        <authorList>
            <person name="Kawai M."/>
            <person name="Futagami T."/>
            <person name="Toyoda A."/>
            <person name="Takaki Y."/>
            <person name="Nishi S."/>
            <person name="Hori S."/>
            <person name="Arai W."/>
            <person name="Tsubouchi T."/>
            <person name="Morono Y."/>
            <person name="Uchiyama I."/>
            <person name="Ito T."/>
            <person name="Fujiyama A."/>
            <person name="Inagaki F."/>
            <person name="Takami H."/>
        </authorList>
    </citation>
    <scope>NUCLEOTIDE SEQUENCE</scope>
    <source>
        <strain evidence="2">Expedition CK06-06</strain>
    </source>
</reference>